<keyword evidence="3 8" id="KW-0812">Transmembrane</keyword>
<evidence type="ECO:0000256" key="8">
    <source>
        <dbReference type="SAM" id="Phobius"/>
    </source>
</evidence>
<gene>
    <name evidence="10" type="ORF">AaeL_AAEL013241</name>
</gene>
<organism evidence="10 11">
    <name type="scientific">Aedes aegypti</name>
    <name type="common">Yellowfever mosquito</name>
    <name type="synonym">Culex aegypti</name>
    <dbReference type="NCBI Taxonomy" id="7159"/>
    <lineage>
        <taxon>Eukaryota</taxon>
        <taxon>Metazoa</taxon>
        <taxon>Ecdysozoa</taxon>
        <taxon>Arthropoda</taxon>
        <taxon>Hexapoda</taxon>
        <taxon>Insecta</taxon>
        <taxon>Pterygota</taxon>
        <taxon>Neoptera</taxon>
        <taxon>Endopterygota</taxon>
        <taxon>Diptera</taxon>
        <taxon>Nematocera</taxon>
        <taxon>Culicoidea</taxon>
        <taxon>Culicidae</taxon>
        <taxon>Culicinae</taxon>
        <taxon>Aedini</taxon>
        <taxon>Aedes</taxon>
        <taxon>Stegomyia</taxon>
    </lineage>
</organism>
<evidence type="ECO:0000313" key="10">
    <source>
        <dbReference type="EMBL" id="EAT34529.1"/>
    </source>
</evidence>
<dbReference type="GO" id="GO:0005886">
    <property type="term" value="C:plasma membrane"/>
    <property type="evidence" value="ECO:0007669"/>
    <property type="project" value="UniProtKB-SubCell"/>
</dbReference>
<dbReference type="PhylomeDB" id="Q16JR2"/>
<feature type="transmembrane region" description="Helical" evidence="8">
    <location>
        <begin position="391"/>
        <end position="409"/>
    </location>
</feature>
<protein>
    <submittedName>
        <fullName evidence="10">AAEL013241-PA</fullName>
    </submittedName>
</protein>
<keyword evidence="5 8" id="KW-0472">Membrane</keyword>
<reference evidence="10" key="3">
    <citation type="submission" date="2012-09" db="EMBL/GenBank/DDBJ databases">
        <authorList>
            <consortium name="VectorBase"/>
        </authorList>
    </citation>
    <scope>NUCLEOTIDE SEQUENCE</scope>
    <source>
        <strain evidence="10">Liverpool</strain>
    </source>
</reference>
<evidence type="ECO:0000313" key="11">
    <source>
        <dbReference type="Proteomes" id="UP000682892"/>
    </source>
</evidence>
<reference evidence="10" key="2">
    <citation type="journal article" date="2007" name="Science">
        <title>Genome sequence of Aedes aegypti, a major arbovirus vector.</title>
        <authorList>
            <person name="Nene V."/>
            <person name="Wortman J.R."/>
            <person name="Lawson D."/>
            <person name="Haas B."/>
            <person name="Kodira C."/>
            <person name="Tu Z.J."/>
            <person name="Loftus B."/>
            <person name="Xi Z."/>
            <person name="Megy K."/>
            <person name="Grabherr M."/>
            <person name="Ren Q."/>
            <person name="Zdobnov E.M."/>
            <person name="Lobo N.F."/>
            <person name="Campbell K.S."/>
            <person name="Brown S.E."/>
            <person name="Bonaldo M.F."/>
            <person name="Zhu J."/>
            <person name="Sinkins S.P."/>
            <person name="Hogenkamp D.G."/>
            <person name="Amedeo P."/>
            <person name="Arensburger P."/>
            <person name="Atkinson P.W."/>
            <person name="Bidwell S."/>
            <person name="Biedler J."/>
            <person name="Birney E."/>
            <person name="Bruggner R.V."/>
            <person name="Costas J."/>
            <person name="Coy M.R."/>
            <person name="Crabtree J."/>
            <person name="Crawford M."/>
            <person name="Debruyn B."/>
            <person name="Decaprio D."/>
            <person name="Eiglmeier K."/>
            <person name="Eisenstadt E."/>
            <person name="El-Dorry H."/>
            <person name="Gelbart W.M."/>
            <person name="Gomes S.L."/>
            <person name="Hammond M."/>
            <person name="Hannick L.I."/>
            <person name="Hogan J.R."/>
            <person name="Holmes M.H."/>
            <person name="Jaffe D."/>
            <person name="Johnston J.S."/>
            <person name="Kennedy R.C."/>
            <person name="Koo H."/>
            <person name="Kravitz S."/>
            <person name="Kriventseva E.V."/>
            <person name="Kulp D."/>
            <person name="Labutti K."/>
            <person name="Lee E."/>
            <person name="Li S."/>
            <person name="Lovin D.D."/>
            <person name="Mao C."/>
            <person name="Mauceli E."/>
            <person name="Menck C.F."/>
            <person name="Miller J.R."/>
            <person name="Montgomery P."/>
            <person name="Mori A."/>
            <person name="Nascimento A.L."/>
            <person name="Naveira H.F."/>
            <person name="Nusbaum C."/>
            <person name="O'leary S."/>
            <person name="Orvis J."/>
            <person name="Pertea M."/>
            <person name="Quesneville H."/>
            <person name="Reidenbach K.R."/>
            <person name="Rogers Y.H."/>
            <person name="Roth C.W."/>
            <person name="Schneider J.R."/>
            <person name="Schatz M."/>
            <person name="Shumway M."/>
            <person name="Stanke M."/>
            <person name="Stinson E.O."/>
            <person name="Tubio J.M."/>
            <person name="Vanzee J.P."/>
            <person name="Verjovski-Almeida S."/>
            <person name="Werner D."/>
            <person name="White O."/>
            <person name="Wyder S."/>
            <person name="Zeng Q."/>
            <person name="Zhao Q."/>
            <person name="Zhao Y."/>
            <person name="Hill C.A."/>
            <person name="Raikhel A.S."/>
            <person name="Soares M.B."/>
            <person name="Knudson D.L."/>
            <person name="Lee N.H."/>
            <person name="Galagan J."/>
            <person name="Salzberg S.L."/>
            <person name="Paulsen I.T."/>
            <person name="Dimopoulos G."/>
            <person name="Collins F.H."/>
            <person name="Birren B."/>
            <person name="Fraser-Liggett C.M."/>
            <person name="Severson D.W."/>
        </authorList>
    </citation>
    <scope>NUCLEOTIDE SEQUENCE [LARGE SCALE GENOMIC DNA]</scope>
    <source>
        <strain evidence="10">Liverpool</strain>
    </source>
</reference>
<dbReference type="VEuPathDB" id="VectorBase:AAEL022101"/>
<dbReference type="Proteomes" id="UP000682892">
    <property type="component" value="Unassembled WGS sequence"/>
</dbReference>
<dbReference type="SUPFAM" id="SSF53850">
    <property type="entry name" value="Periplasmic binding protein-like II"/>
    <property type="match status" value="1"/>
</dbReference>
<evidence type="ECO:0000256" key="2">
    <source>
        <dbReference type="ARBA" id="ARBA00022475"/>
    </source>
</evidence>
<dbReference type="OMA" id="IMRERMN"/>
<dbReference type="STRING" id="7159.Q16JR2"/>
<evidence type="ECO:0000256" key="1">
    <source>
        <dbReference type="ARBA" id="ARBA00004651"/>
    </source>
</evidence>
<dbReference type="InterPro" id="IPR052192">
    <property type="entry name" value="Insect_Ionotropic_Sensory_Rcpt"/>
</dbReference>
<evidence type="ECO:0000256" key="4">
    <source>
        <dbReference type="ARBA" id="ARBA00022989"/>
    </source>
</evidence>
<evidence type="ECO:0000256" key="3">
    <source>
        <dbReference type="ARBA" id="ARBA00022692"/>
    </source>
</evidence>
<reference evidence="10" key="1">
    <citation type="submission" date="2005-10" db="EMBL/GenBank/DDBJ databases">
        <authorList>
            <person name="Loftus B.J."/>
            <person name="Nene V.M."/>
            <person name="Hannick L.I."/>
            <person name="Bidwell S."/>
            <person name="Haas B."/>
            <person name="Amedeo P."/>
            <person name="Orvis J."/>
            <person name="Wortman J.R."/>
            <person name="White O.R."/>
            <person name="Salzberg S."/>
            <person name="Shumway M."/>
            <person name="Koo H."/>
            <person name="Zhao Y."/>
            <person name="Holmes M."/>
            <person name="Miller J."/>
            <person name="Schatz M."/>
            <person name="Pop M."/>
            <person name="Pai G."/>
            <person name="Utterback T."/>
            <person name="Rogers Y.-H."/>
            <person name="Kravitz S."/>
            <person name="Fraser C.M."/>
        </authorList>
    </citation>
    <scope>NUCLEOTIDE SEQUENCE</scope>
    <source>
        <strain evidence="10">Liverpool</strain>
    </source>
</reference>
<feature type="chain" id="PRO_5004184611" evidence="9">
    <location>
        <begin position="18"/>
        <end position="644"/>
    </location>
</feature>
<feature type="transmembrane region" description="Helical" evidence="8">
    <location>
        <begin position="415"/>
        <end position="433"/>
    </location>
</feature>
<name>Q16JR2_AEDAE</name>
<evidence type="ECO:0000256" key="9">
    <source>
        <dbReference type="SAM" id="SignalP"/>
    </source>
</evidence>
<keyword evidence="9" id="KW-0732">Signal</keyword>
<dbReference type="eggNOG" id="ENOG502R92A">
    <property type="taxonomic scope" value="Eukaryota"/>
</dbReference>
<evidence type="ECO:0000256" key="5">
    <source>
        <dbReference type="ARBA" id="ARBA00023136"/>
    </source>
</evidence>
<dbReference type="PANTHER" id="PTHR42643">
    <property type="entry name" value="IONOTROPIC RECEPTOR 20A-RELATED"/>
    <property type="match status" value="1"/>
</dbReference>
<evidence type="ECO:0000256" key="6">
    <source>
        <dbReference type="ARBA" id="ARBA00023170"/>
    </source>
</evidence>
<dbReference type="PANTHER" id="PTHR42643:SF30">
    <property type="entry name" value="IONOTROPIC RECEPTOR 40A-RELATED"/>
    <property type="match status" value="1"/>
</dbReference>
<feature type="transmembrane region" description="Helical" evidence="8">
    <location>
        <begin position="359"/>
        <end position="379"/>
    </location>
</feature>
<dbReference type="AlphaFoldDB" id="Q16JR2"/>
<feature type="signal peptide" evidence="9">
    <location>
        <begin position="1"/>
        <end position="17"/>
    </location>
</feature>
<dbReference type="HOGENOM" id="CLU_408409_0_0_1"/>
<sequence>MYWILAFLAVSHNTVSAQSNESAIPIAVDYCLQKSNQIYVEITRRFIQNQHFLTAIETLHNQDGKLITLHCTINGITNPLILFTLNEFLARAEKHRRNPTNRKNINPYSQLEGFLSLGSYEVFSQNLLPAFATFNPLAKIILIGRYLERQQIINLFHLAWIDYDIFNLMILNRVDSETSESCLFNPYTQSTEIIDEWNLDCHVIGSLDEIGPYMEHAKQFLHKRVSNLNKFPLKIAIADIDLMSLAVRKNGKIVRFTYLEGEIVEIMKRKMNFTTDFVILPSQLSTGFVYPNGSLGGSLDLIERDQIDLAANSRIIYSYNISNLQYLRQLTTTKLIFIVPRNYYQSRSRNRVFFNTFTWAFYSVNILIALSFPIFMKLLNRVSSETLEDSYAAAAMYTLSVTLAISTRLPNRTPARMVLCGIMLYGLVSYSIWQAITIKRLNTNNDHLDDIQSISELLDSSLVPMIPVAYSQFVKPYTGNETSVGGLQEKLYHLAKIANNNLTGALLIAEMLKTGTSAVLIHDLRAGAVLARFYDDERMQSLVHVITEHVLEFYQAMALPKDSPFLDQFNEITTQCVENGVVAYQMARIEFKGVLYMIAKGRDNHLLGICAGMQRFDLGVWKNVFFFYMGLNTLAKRGMNANYN</sequence>
<dbReference type="PaxDb" id="7159-AAEL013241-PA"/>
<proteinExistence type="predicted"/>
<keyword evidence="6" id="KW-0675">Receptor</keyword>
<evidence type="ECO:0000256" key="7">
    <source>
        <dbReference type="ARBA" id="ARBA00023180"/>
    </source>
</evidence>
<comment type="subcellular location">
    <subcellularLocation>
        <location evidence="1">Cell membrane</location>
        <topology evidence="1">Multi-pass membrane protein</topology>
    </subcellularLocation>
</comment>
<keyword evidence="2" id="KW-1003">Cell membrane</keyword>
<accession>Q16JR2</accession>
<keyword evidence="4 8" id="KW-1133">Transmembrane helix</keyword>
<keyword evidence="7" id="KW-0325">Glycoprotein</keyword>
<dbReference type="EMBL" id="CH477995">
    <property type="protein sequence ID" value="EAT34529.1"/>
    <property type="molecule type" value="Genomic_DNA"/>
</dbReference>